<feature type="transmembrane region" description="Helical" evidence="2">
    <location>
        <begin position="27"/>
        <end position="49"/>
    </location>
</feature>
<dbReference type="OrthoDB" id="2381602at2"/>
<dbReference type="Proteomes" id="UP000018890">
    <property type="component" value="Unassembled WGS sequence"/>
</dbReference>
<evidence type="ECO:0000256" key="1">
    <source>
        <dbReference type="SAM" id="MobiDB-lite"/>
    </source>
</evidence>
<comment type="caution">
    <text evidence="3">The sequence shown here is derived from an EMBL/GenBank/DDBJ whole genome shotgun (WGS) entry which is preliminary data.</text>
</comment>
<feature type="compositionally biased region" description="Acidic residues" evidence="1">
    <location>
        <begin position="62"/>
        <end position="71"/>
    </location>
</feature>
<proteinExistence type="predicted"/>
<keyword evidence="2" id="KW-1133">Transmembrane helix</keyword>
<keyword evidence="4" id="KW-1185">Reference proteome</keyword>
<keyword evidence="2" id="KW-0472">Membrane</keyword>
<dbReference type="STRING" id="1236970.JCM9140_539"/>
<gene>
    <name evidence="3" type="ORF">JCM9140_539</name>
</gene>
<evidence type="ECO:0000313" key="3">
    <source>
        <dbReference type="EMBL" id="GAE24598.1"/>
    </source>
</evidence>
<organism evidence="3 4">
    <name type="scientific">Halalkalibacter wakoensis JCM 9140</name>
    <dbReference type="NCBI Taxonomy" id="1236970"/>
    <lineage>
        <taxon>Bacteria</taxon>
        <taxon>Bacillati</taxon>
        <taxon>Bacillota</taxon>
        <taxon>Bacilli</taxon>
        <taxon>Bacillales</taxon>
        <taxon>Bacillaceae</taxon>
        <taxon>Halalkalibacter</taxon>
    </lineage>
</organism>
<sequence>MNRDEQKDQQWLQNLFKKPEGGKKKRLPLHYILLLGCIGVALMITGNLLTNPAGDEEQSLPVFSEEEEADAEPAFGRETSSAEPSTMQDYERLYENQLKEALEQIVGISDVSVMINLANTERNVYERNTNEKQQKTDETDREGGTRNVEDITRDEQLVIRRNGDKEEPILIEQEKPTVRGVLIVAKGVENAQVKSWVVESVSRVLDVPSHRVSVMPKKTKEDL</sequence>
<dbReference type="AlphaFoldDB" id="W4PYP2"/>
<feature type="region of interest" description="Disordered" evidence="1">
    <location>
        <begin position="125"/>
        <end position="145"/>
    </location>
</feature>
<reference evidence="3" key="1">
    <citation type="journal article" date="2014" name="Genome Announc.">
        <title>Draft Genome Sequences of Three Alkaliphilic Bacillus Strains, Bacillus wakoensis JCM 9140T, Bacillus akibai JCM 9157T, and Bacillus hemicellulosilyticus JCM 9152T.</title>
        <authorList>
            <person name="Yuki M."/>
            <person name="Oshima K."/>
            <person name="Suda W."/>
            <person name="Oshida Y."/>
            <person name="Kitamura K."/>
            <person name="Iida T."/>
            <person name="Hattori M."/>
            <person name="Ohkuma M."/>
        </authorList>
    </citation>
    <scope>NUCLEOTIDE SEQUENCE [LARGE SCALE GENOMIC DNA]</scope>
    <source>
        <strain evidence="3">JCM 9140</strain>
    </source>
</reference>
<protein>
    <submittedName>
        <fullName evidence="3">Stage III sporulation protein AG</fullName>
    </submittedName>
</protein>
<dbReference type="NCBIfam" id="TIGR02830">
    <property type="entry name" value="spore_III_AG"/>
    <property type="match status" value="1"/>
</dbReference>
<name>W4PYP2_9BACI</name>
<feature type="region of interest" description="Disordered" evidence="1">
    <location>
        <begin position="62"/>
        <end position="86"/>
    </location>
</feature>
<keyword evidence="2" id="KW-0812">Transmembrane</keyword>
<evidence type="ECO:0000256" key="2">
    <source>
        <dbReference type="SAM" id="Phobius"/>
    </source>
</evidence>
<dbReference type="EMBL" id="BAUT01000003">
    <property type="protein sequence ID" value="GAE24598.1"/>
    <property type="molecule type" value="Genomic_DNA"/>
</dbReference>
<accession>W4PYP2</accession>
<dbReference type="InterPro" id="IPR014195">
    <property type="entry name" value="Spore_III_AG"/>
</dbReference>
<dbReference type="RefSeq" id="WP_034741856.1">
    <property type="nucleotide sequence ID" value="NZ_BAUT01000003.1"/>
</dbReference>
<evidence type="ECO:0000313" key="4">
    <source>
        <dbReference type="Proteomes" id="UP000018890"/>
    </source>
</evidence>